<dbReference type="Proteomes" id="UP001149165">
    <property type="component" value="Unassembled WGS sequence"/>
</dbReference>
<comment type="caution">
    <text evidence="1">The sequence shown here is derived from an EMBL/GenBank/DDBJ whole genome shotgun (WGS) entry which is preliminary data.</text>
</comment>
<dbReference type="EMBL" id="JAPQKH010000003">
    <property type="protein sequence ID" value="KAJ5106362.1"/>
    <property type="molecule type" value="Genomic_DNA"/>
</dbReference>
<gene>
    <name evidence="1" type="ORF">N7456_003037</name>
</gene>
<evidence type="ECO:0000313" key="2">
    <source>
        <dbReference type="Proteomes" id="UP001149165"/>
    </source>
</evidence>
<keyword evidence="2" id="KW-1185">Reference proteome</keyword>
<dbReference type="AlphaFoldDB" id="A0A9W9FU28"/>
<accession>A0A9W9FU28</accession>
<protein>
    <submittedName>
        <fullName evidence="1">Uncharacterized protein</fullName>
    </submittedName>
</protein>
<reference evidence="1" key="2">
    <citation type="journal article" date="2023" name="IMA Fungus">
        <title>Comparative genomic study of the Penicillium genus elucidates a diverse pangenome and 15 lateral gene transfer events.</title>
        <authorList>
            <person name="Petersen C."/>
            <person name="Sorensen T."/>
            <person name="Nielsen M.R."/>
            <person name="Sondergaard T.E."/>
            <person name="Sorensen J.L."/>
            <person name="Fitzpatrick D.A."/>
            <person name="Frisvad J.C."/>
            <person name="Nielsen K.L."/>
        </authorList>
    </citation>
    <scope>NUCLEOTIDE SEQUENCE</scope>
    <source>
        <strain evidence="1">IBT 30069</strain>
    </source>
</reference>
<proteinExistence type="predicted"/>
<sequence>MAWSRDDTIQNNWGQLNLQNHESHEDRLNLQFPTGFIPPHSLAHSDMLPIDLFENQSKSNDCESFGSLGYSWPTSQPGPASTIQQDQHRSHYAILDSSNPFSASISPLQPMNTNSMQGRPQSTAAFSVPARITKSRARIAEMEPTKIQHTRGRSHYIDDDLGSLECGWKDCRAPATFRSEGSLNDATKNASAVP</sequence>
<evidence type="ECO:0000313" key="1">
    <source>
        <dbReference type="EMBL" id="KAJ5106362.1"/>
    </source>
</evidence>
<organism evidence="1 2">
    <name type="scientific">Penicillium angulare</name>
    <dbReference type="NCBI Taxonomy" id="116970"/>
    <lineage>
        <taxon>Eukaryota</taxon>
        <taxon>Fungi</taxon>
        <taxon>Dikarya</taxon>
        <taxon>Ascomycota</taxon>
        <taxon>Pezizomycotina</taxon>
        <taxon>Eurotiomycetes</taxon>
        <taxon>Eurotiomycetidae</taxon>
        <taxon>Eurotiales</taxon>
        <taxon>Aspergillaceae</taxon>
        <taxon>Penicillium</taxon>
    </lineage>
</organism>
<reference evidence="1" key="1">
    <citation type="submission" date="2022-11" db="EMBL/GenBank/DDBJ databases">
        <authorList>
            <person name="Petersen C."/>
        </authorList>
    </citation>
    <scope>NUCLEOTIDE SEQUENCE</scope>
    <source>
        <strain evidence="1">IBT 30069</strain>
    </source>
</reference>
<name>A0A9W9FU28_9EURO</name>